<dbReference type="PANTHER" id="PTHR11105:SF0">
    <property type="entry name" value="CITRAMALYL-COA LYASE, MITOCHONDRIAL"/>
    <property type="match status" value="1"/>
</dbReference>
<dbReference type="SUPFAM" id="SSF51621">
    <property type="entry name" value="Phosphoenolpyruvate/pyruvate domain"/>
    <property type="match status" value="1"/>
</dbReference>
<dbReference type="InterPro" id="IPR015813">
    <property type="entry name" value="Pyrv/PenolPyrv_kinase-like_dom"/>
</dbReference>
<dbReference type="EMBL" id="CADIKL010000021">
    <property type="protein sequence ID" value="CAB3795676.1"/>
    <property type="molecule type" value="Genomic_DNA"/>
</dbReference>
<organism evidence="1 2">
    <name type="scientific">Paraburkholderia caffeinitolerans</name>
    <dbReference type="NCBI Taxonomy" id="1723730"/>
    <lineage>
        <taxon>Bacteria</taxon>
        <taxon>Pseudomonadati</taxon>
        <taxon>Pseudomonadota</taxon>
        <taxon>Betaproteobacteria</taxon>
        <taxon>Burkholderiales</taxon>
        <taxon>Burkholderiaceae</taxon>
        <taxon>Paraburkholderia</taxon>
    </lineage>
</organism>
<dbReference type="GO" id="GO:0106064">
    <property type="term" value="P:regulation of cobalamin metabolic process"/>
    <property type="evidence" value="ECO:0007669"/>
    <property type="project" value="TreeGrafter"/>
</dbReference>
<dbReference type="Gene3D" id="3.20.20.60">
    <property type="entry name" value="Phosphoenolpyruvate-binding domains"/>
    <property type="match status" value="1"/>
</dbReference>
<dbReference type="InterPro" id="IPR040442">
    <property type="entry name" value="Pyrv_kinase-like_dom_sf"/>
</dbReference>
<dbReference type="AlphaFoldDB" id="A0A6J5GDV0"/>
<dbReference type="PANTHER" id="PTHR11105">
    <property type="entry name" value="CITRATE LYASE SUBUNIT BETA-RELATED"/>
    <property type="match status" value="1"/>
</dbReference>
<protein>
    <submittedName>
        <fullName evidence="1">Uncharacterized protein</fullName>
    </submittedName>
</protein>
<dbReference type="InterPro" id="IPR040186">
    <property type="entry name" value="Citramalyl-CoA_lyase"/>
</dbReference>
<gene>
    <name evidence="1" type="ORF">LMG28688_04158</name>
</gene>
<evidence type="ECO:0000313" key="1">
    <source>
        <dbReference type="EMBL" id="CAB3795676.1"/>
    </source>
</evidence>
<proteinExistence type="predicted"/>
<reference evidence="1 2" key="1">
    <citation type="submission" date="2020-04" db="EMBL/GenBank/DDBJ databases">
        <authorList>
            <person name="De Canck E."/>
        </authorList>
    </citation>
    <scope>NUCLEOTIDE SEQUENCE [LARGE SCALE GENOMIC DNA]</scope>
    <source>
        <strain evidence="1 2">LMG 28688</strain>
    </source>
</reference>
<evidence type="ECO:0000313" key="2">
    <source>
        <dbReference type="Proteomes" id="UP000494119"/>
    </source>
</evidence>
<sequence length="226" mass="24940">MKQVIEYVDQAAHRAGLKKRVPVHVLIETHGALRDVFRIAELPHIEVLDFGLMDFVSGHHGAIPAAAMRSPGQFEHALLRRAKADVVAAALANGIVPSHNVCLNLKDAVVIGTDAARAHNEYGFLRMWNIYPAQILPIVEAMRLGRDPRKRTIAPTRPPLSPCLSILDTVTSCVVRAKPNRPPPQQQAHQHAMRNWRACSSRKSRAADAWWAACCPPSTNWPVCTA</sequence>
<accession>A0A6J5GDV0</accession>
<dbReference type="Proteomes" id="UP000494119">
    <property type="component" value="Unassembled WGS sequence"/>
</dbReference>
<dbReference type="GO" id="GO:0047777">
    <property type="term" value="F:(S)-citramalyl-CoA lyase activity"/>
    <property type="evidence" value="ECO:0007669"/>
    <property type="project" value="TreeGrafter"/>
</dbReference>
<keyword evidence="2" id="KW-1185">Reference proteome</keyword>
<name>A0A6J5GDV0_9BURK</name>